<keyword evidence="2" id="KW-1185">Reference proteome</keyword>
<gene>
    <name evidence="1" type="ORF">FWK35_00004054</name>
</gene>
<dbReference type="EMBL" id="VUJU01001598">
    <property type="protein sequence ID" value="KAF0764585.1"/>
    <property type="molecule type" value="Genomic_DNA"/>
</dbReference>
<reference evidence="1 2" key="1">
    <citation type="submission" date="2019-08" db="EMBL/GenBank/DDBJ databases">
        <title>Whole genome of Aphis craccivora.</title>
        <authorList>
            <person name="Voronova N.V."/>
            <person name="Shulinski R.S."/>
            <person name="Bandarenka Y.V."/>
            <person name="Zhorov D.G."/>
            <person name="Warner D."/>
        </authorList>
    </citation>
    <scope>NUCLEOTIDE SEQUENCE [LARGE SCALE GENOMIC DNA]</scope>
    <source>
        <strain evidence="1">180601</strain>
        <tissue evidence="1">Whole Body</tissue>
    </source>
</reference>
<evidence type="ECO:0000313" key="1">
    <source>
        <dbReference type="EMBL" id="KAF0764585.1"/>
    </source>
</evidence>
<organism evidence="1 2">
    <name type="scientific">Aphis craccivora</name>
    <name type="common">Cowpea aphid</name>
    <dbReference type="NCBI Taxonomy" id="307492"/>
    <lineage>
        <taxon>Eukaryota</taxon>
        <taxon>Metazoa</taxon>
        <taxon>Ecdysozoa</taxon>
        <taxon>Arthropoda</taxon>
        <taxon>Hexapoda</taxon>
        <taxon>Insecta</taxon>
        <taxon>Pterygota</taxon>
        <taxon>Neoptera</taxon>
        <taxon>Paraneoptera</taxon>
        <taxon>Hemiptera</taxon>
        <taxon>Sternorrhyncha</taxon>
        <taxon>Aphidomorpha</taxon>
        <taxon>Aphidoidea</taxon>
        <taxon>Aphididae</taxon>
        <taxon>Aphidini</taxon>
        <taxon>Aphis</taxon>
        <taxon>Aphis</taxon>
    </lineage>
</organism>
<dbReference type="Proteomes" id="UP000478052">
    <property type="component" value="Unassembled WGS sequence"/>
</dbReference>
<dbReference type="OrthoDB" id="6593772at2759"/>
<proteinExistence type="predicted"/>
<accession>A0A6G0Z2H3</accession>
<protein>
    <submittedName>
        <fullName evidence="1">MULE domain-containing protein</fullName>
    </submittedName>
</protein>
<evidence type="ECO:0000313" key="2">
    <source>
        <dbReference type="Proteomes" id="UP000478052"/>
    </source>
</evidence>
<dbReference type="AlphaFoldDB" id="A0A6G0Z2H3"/>
<sequence>MVSHHDENVSILQQEAISTYSKFPGIQLKSLVYVDNLGYRYYKNKSRNNKITEFCPTTAIICADMNENWKWTNLNHNHNPPIVNIPMVHLRRSIGMAGIKTQMMKEIIHLSNLKYLSVKIMRQSRRPPNPDTIEELAVILNNTAYASTLQQPPQDSFINNYLKLREKLLGWYFLVLMPLKTFPMVYALTSKITQATYESLFQIVYNYERESNLQRCWFHYCQNIPEAHRVLRMVMALPHLLAEIQPECQFAMLEGFNAIIEYANGIEEISERLQVKSVLDHHSSATAVTGVEIDGLMIYTRRITTE</sequence>
<comment type="caution">
    <text evidence="1">The sequence shown here is derived from an EMBL/GenBank/DDBJ whole genome shotgun (WGS) entry which is preliminary data.</text>
</comment>
<name>A0A6G0Z2H3_APHCR</name>